<dbReference type="Gene3D" id="3.40.50.1820">
    <property type="entry name" value="alpha/beta hydrolase"/>
    <property type="match status" value="1"/>
</dbReference>
<evidence type="ECO:0000256" key="16">
    <source>
        <dbReference type="ARBA" id="ARBA00047394"/>
    </source>
</evidence>
<evidence type="ECO:0000256" key="24">
    <source>
        <dbReference type="ARBA" id="ARBA00047953"/>
    </source>
</evidence>
<comment type="function">
    <text evidence="14">Fatty acid synthetase is a multifunctional enzyme that catalyzes the de novo biosynthesis of long-chain saturated fatty acids starting from acetyl-CoA and malonyl-CoA in the presence of NADPH. This multifunctional protein contains 7 catalytic activities and a site for the binding of the prosthetic group 4'-phosphopantetheine of the acyl carrier protein ([ACP]) domain.</text>
</comment>
<evidence type="ECO:0000256" key="23">
    <source>
        <dbReference type="ARBA" id="ARBA00047897"/>
    </source>
</evidence>
<evidence type="ECO:0000256" key="21">
    <source>
        <dbReference type="ARBA" id="ARBA00047578"/>
    </source>
</evidence>
<comment type="catalytic activity">
    <reaction evidence="8">
        <text>(3R)-hydroxydecanoyl-[ACP] = (2E)-decenoyl-[ACP] + H2O</text>
        <dbReference type="Rhea" id="RHEA:41860"/>
        <dbReference type="Rhea" id="RHEA-COMP:9638"/>
        <dbReference type="Rhea" id="RHEA-COMP:9639"/>
        <dbReference type="ChEBI" id="CHEBI:15377"/>
        <dbReference type="ChEBI" id="CHEBI:78466"/>
        <dbReference type="ChEBI" id="CHEBI:78467"/>
    </reaction>
    <physiologicalReaction direction="left-to-right" evidence="8">
        <dbReference type="Rhea" id="RHEA:41861"/>
    </physiologicalReaction>
</comment>
<evidence type="ECO:0000256" key="13">
    <source>
        <dbReference type="ARBA" id="ARBA00023402"/>
    </source>
</evidence>
<dbReference type="InterPro" id="IPR001227">
    <property type="entry name" value="Ac_transferase_dom_sf"/>
</dbReference>
<dbReference type="SUPFAM" id="SSF55048">
    <property type="entry name" value="Probable ACP-binding domain of malonyl-CoA ACP transacylase"/>
    <property type="match status" value="1"/>
</dbReference>
<feature type="domain" description="PKS/mFAS DH" evidence="47">
    <location>
        <begin position="625"/>
        <end position="902"/>
    </location>
</feature>
<comment type="catalytic activity">
    <reaction evidence="43">
        <text>(2E)-decenoyl-[ACP] + NADPH + H(+) = decanoyl-[ACP] + NADP(+)</text>
        <dbReference type="Rhea" id="RHEA:41864"/>
        <dbReference type="Rhea" id="RHEA-COMP:9639"/>
        <dbReference type="Rhea" id="RHEA-COMP:9640"/>
        <dbReference type="ChEBI" id="CHEBI:15378"/>
        <dbReference type="ChEBI" id="CHEBI:57783"/>
        <dbReference type="ChEBI" id="CHEBI:58349"/>
        <dbReference type="ChEBI" id="CHEBI:78467"/>
        <dbReference type="ChEBI" id="CHEBI:78468"/>
    </reaction>
    <physiologicalReaction direction="left-to-right" evidence="43">
        <dbReference type="Rhea" id="RHEA:41865"/>
    </physiologicalReaction>
</comment>
<dbReference type="InterPro" id="IPR049552">
    <property type="entry name" value="PKS_DH_N"/>
</dbReference>
<comment type="catalytic activity">
    <reaction evidence="31">
        <text>3-oxohexanoyl-[ACP] + NADPH + H(+) = (3R)-hydroxyhexanoyl-[ACP] + NADP(+)</text>
        <dbReference type="Rhea" id="RHEA:41824"/>
        <dbReference type="Rhea" id="RHEA-COMP:9629"/>
        <dbReference type="Rhea" id="RHEA-COMP:9630"/>
        <dbReference type="ChEBI" id="CHEBI:15378"/>
        <dbReference type="ChEBI" id="CHEBI:57783"/>
        <dbReference type="ChEBI" id="CHEBI:58349"/>
        <dbReference type="ChEBI" id="CHEBI:78456"/>
        <dbReference type="ChEBI" id="CHEBI:78457"/>
    </reaction>
    <physiologicalReaction direction="left-to-right" evidence="31">
        <dbReference type="Rhea" id="RHEA:41825"/>
    </physiologicalReaction>
</comment>
<dbReference type="SUPFAM" id="SSF53901">
    <property type="entry name" value="Thiolase-like"/>
    <property type="match status" value="1"/>
</dbReference>
<comment type="catalytic activity">
    <reaction evidence="6">
        <text>(3R)-hydroxydodecanoyl-[ACP] = (2E)-dodecenoyl-[ACP] + H2O</text>
        <dbReference type="Rhea" id="RHEA:41876"/>
        <dbReference type="Rhea" id="RHEA-COMP:9642"/>
        <dbReference type="Rhea" id="RHEA-COMP:9643"/>
        <dbReference type="ChEBI" id="CHEBI:15377"/>
        <dbReference type="ChEBI" id="CHEBI:78470"/>
        <dbReference type="ChEBI" id="CHEBI:78472"/>
    </reaction>
    <physiologicalReaction direction="left-to-right" evidence="6">
        <dbReference type="Rhea" id="RHEA:41877"/>
    </physiologicalReaction>
</comment>
<dbReference type="InterPro" id="IPR020841">
    <property type="entry name" value="PKS_Beta-ketoAc_synthase_dom"/>
</dbReference>
<evidence type="ECO:0000256" key="1">
    <source>
        <dbReference type="ARBA" id="ARBA00005189"/>
    </source>
</evidence>
<comment type="catalytic activity">
    <reaction evidence="30">
        <text>a fatty acyl-[ACP] + malonyl-[ACP] + H(+) = a 3-oxoacyl-[ACP] + holo-[ACP] + CO2</text>
        <dbReference type="Rhea" id="RHEA:22836"/>
        <dbReference type="Rhea" id="RHEA-COMP:9623"/>
        <dbReference type="Rhea" id="RHEA-COMP:9685"/>
        <dbReference type="Rhea" id="RHEA-COMP:9916"/>
        <dbReference type="Rhea" id="RHEA-COMP:14125"/>
        <dbReference type="ChEBI" id="CHEBI:15378"/>
        <dbReference type="ChEBI" id="CHEBI:16526"/>
        <dbReference type="ChEBI" id="CHEBI:64479"/>
        <dbReference type="ChEBI" id="CHEBI:78449"/>
        <dbReference type="ChEBI" id="CHEBI:78776"/>
        <dbReference type="ChEBI" id="CHEBI:138651"/>
        <dbReference type="EC" id="2.3.1.41"/>
    </reaction>
    <physiologicalReaction direction="left-to-right" evidence="30">
        <dbReference type="Rhea" id="RHEA:22837"/>
    </physiologicalReaction>
</comment>
<dbReference type="GO" id="GO:0141148">
    <property type="term" value="F:enoyl-[acyl-carrier-protein] reductase (NADPH) activity"/>
    <property type="evidence" value="ECO:0007669"/>
    <property type="project" value="UniProtKB-EC"/>
</dbReference>
<dbReference type="Gene3D" id="3.40.366.10">
    <property type="entry name" value="Malonyl-Coenzyme A Acyl Carrier Protein, domain 2"/>
    <property type="match status" value="1"/>
</dbReference>
<comment type="pathway">
    <text evidence="1">Lipid metabolism.</text>
</comment>
<dbReference type="Gene3D" id="3.30.70.3290">
    <property type="match status" value="1"/>
</dbReference>
<keyword evidence="3" id="KW-0663">Pyridoxal phosphate</keyword>
<dbReference type="InterPro" id="IPR036291">
    <property type="entry name" value="NAD(P)-bd_dom_sf"/>
</dbReference>
<comment type="catalytic activity">
    <reaction evidence="26">
        <text>hexadecanoyl-[ACP] + malonyl-[ACP] + H(+) = 3-oxooctadecanoyl-[ACP] + holo-[ACP] + CO2</text>
        <dbReference type="Rhea" id="RHEA:41916"/>
        <dbReference type="Rhea" id="RHEA-COMP:9623"/>
        <dbReference type="Rhea" id="RHEA-COMP:9652"/>
        <dbReference type="Rhea" id="RHEA-COMP:9653"/>
        <dbReference type="Rhea" id="RHEA-COMP:9685"/>
        <dbReference type="ChEBI" id="CHEBI:15378"/>
        <dbReference type="ChEBI" id="CHEBI:16526"/>
        <dbReference type="ChEBI" id="CHEBI:64479"/>
        <dbReference type="ChEBI" id="CHEBI:78449"/>
        <dbReference type="ChEBI" id="CHEBI:78483"/>
        <dbReference type="ChEBI" id="CHEBI:78487"/>
    </reaction>
    <physiologicalReaction direction="left-to-right" evidence="26">
        <dbReference type="Rhea" id="RHEA:41917"/>
    </physiologicalReaction>
</comment>
<comment type="catalytic activity">
    <reaction evidence="12">
        <text>(3R)-hydroxyhexadecanoyl-[ACP] = (2E)-hexadecenoyl-[ACP] + H2O</text>
        <dbReference type="Rhea" id="RHEA:41908"/>
        <dbReference type="Rhea" id="RHEA-COMP:9650"/>
        <dbReference type="Rhea" id="RHEA-COMP:9651"/>
        <dbReference type="ChEBI" id="CHEBI:15377"/>
        <dbReference type="ChEBI" id="CHEBI:78480"/>
        <dbReference type="ChEBI" id="CHEBI:78481"/>
    </reaction>
    <physiologicalReaction direction="left-to-right" evidence="12">
        <dbReference type="Rhea" id="RHEA:41909"/>
    </physiologicalReaction>
</comment>
<dbReference type="OrthoDB" id="329835at2759"/>
<evidence type="ECO:0000256" key="3">
    <source>
        <dbReference type="ARBA" id="ARBA00022898"/>
    </source>
</evidence>
<protein>
    <submittedName>
        <fullName evidence="48">Uncharacterized protein</fullName>
    </submittedName>
</protein>
<evidence type="ECO:0000256" key="17">
    <source>
        <dbReference type="ARBA" id="ARBA00047400"/>
    </source>
</evidence>
<dbReference type="Pfam" id="PF02801">
    <property type="entry name" value="Ketoacyl-synt_C"/>
    <property type="match status" value="1"/>
</dbReference>
<dbReference type="InterPro" id="IPR014031">
    <property type="entry name" value="Ketoacyl_synth_C"/>
</dbReference>
<dbReference type="SUPFAM" id="SSF53474">
    <property type="entry name" value="alpha/beta-Hydrolases"/>
    <property type="match status" value="1"/>
</dbReference>
<evidence type="ECO:0000259" key="46">
    <source>
        <dbReference type="PROSITE" id="PS52004"/>
    </source>
</evidence>
<evidence type="ECO:0000313" key="48">
    <source>
        <dbReference type="EMBL" id="GFG29565.1"/>
    </source>
</evidence>
<evidence type="ECO:0000256" key="36">
    <source>
        <dbReference type="ARBA" id="ARBA00049019"/>
    </source>
</evidence>
<comment type="catalytic activity">
    <reaction evidence="34">
        <text>hexadecanoyl-[ACP] + H2O = hexadecanoate + holo-[ACP] + H(+)</text>
        <dbReference type="Rhea" id="RHEA:41932"/>
        <dbReference type="Rhea" id="RHEA-COMP:9652"/>
        <dbReference type="Rhea" id="RHEA-COMP:9685"/>
        <dbReference type="ChEBI" id="CHEBI:7896"/>
        <dbReference type="ChEBI" id="CHEBI:15377"/>
        <dbReference type="ChEBI" id="CHEBI:15378"/>
        <dbReference type="ChEBI" id="CHEBI:64479"/>
        <dbReference type="ChEBI" id="CHEBI:78483"/>
        <dbReference type="EC" id="3.1.2.14"/>
    </reaction>
    <physiologicalReaction direction="left-to-right" evidence="34">
        <dbReference type="Rhea" id="RHEA:41933"/>
    </physiologicalReaction>
</comment>
<dbReference type="GO" id="GO:0004315">
    <property type="term" value="F:3-oxoacyl-[acyl-carrier-protein] synthase activity"/>
    <property type="evidence" value="ECO:0007669"/>
    <property type="project" value="UniProtKB-EC"/>
</dbReference>
<comment type="catalytic activity">
    <reaction evidence="37">
        <text>decanoyl-[ACP] + malonyl-[ACP] + H(+) = 3-oxododecanoyl-[ACP] + holo-[ACP] + CO2</text>
        <dbReference type="Rhea" id="RHEA:41868"/>
        <dbReference type="Rhea" id="RHEA-COMP:9623"/>
        <dbReference type="Rhea" id="RHEA-COMP:9640"/>
        <dbReference type="Rhea" id="RHEA-COMP:9641"/>
        <dbReference type="Rhea" id="RHEA-COMP:9685"/>
        <dbReference type="ChEBI" id="CHEBI:15378"/>
        <dbReference type="ChEBI" id="CHEBI:16526"/>
        <dbReference type="ChEBI" id="CHEBI:64479"/>
        <dbReference type="ChEBI" id="CHEBI:78449"/>
        <dbReference type="ChEBI" id="CHEBI:78468"/>
        <dbReference type="ChEBI" id="CHEBI:78469"/>
    </reaction>
    <physiologicalReaction direction="left-to-right" evidence="37">
        <dbReference type="Rhea" id="RHEA:41869"/>
    </physiologicalReaction>
</comment>
<comment type="catalytic activity">
    <reaction evidence="28">
        <text>tetradecanoyl-[ACP] + H2O = tetradecanoate + holo-[ACP] + H(+)</text>
        <dbReference type="Rhea" id="RHEA:30123"/>
        <dbReference type="Rhea" id="RHEA-COMP:9648"/>
        <dbReference type="Rhea" id="RHEA-COMP:9685"/>
        <dbReference type="ChEBI" id="CHEBI:15377"/>
        <dbReference type="ChEBI" id="CHEBI:15378"/>
        <dbReference type="ChEBI" id="CHEBI:30807"/>
        <dbReference type="ChEBI" id="CHEBI:64479"/>
        <dbReference type="ChEBI" id="CHEBI:78477"/>
        <dbReference type="EC" id="3.1.2.14"/>
    </reaction>
    <physiologicalReaction direction="left-to-right" evidence="28">
        <dbReference type="Rhea" id="RHEA:30124"/>
    </physiologicalReaction>
</comment>
<dbReference type="Gene3D" id="3.10.129.110">
    <property type="entry name" value="Polyketide synthase dehydratase"/>
    <property type="match status" value="1"/>
</dbReference>
<dbReference type="Pfam" id="PF21149">
    <property type="entry name" value="FAS_pseudo-KR"/>
    <property type="match status" value="1"/>
</dbReference>
<dbReference type="GO" id="GO:0004312">
    <property type="term" value="F:fatty acid synthase activity"/>
    <property type="evidence" value="ECO:0007669"/>
    <property type="project" value="TreeGrafter"/>
</dbReference>
<evidence type="ECO:0000256" key="44">
    <source>
        <dbReference type="ARBA" id="ARBA00049533"/>
    </source>
</evidence>
<dbReference type="Pfam" id="PF00975">
    <property type="entry name" value="Thioesterase"/>
    <property type="match status" value="1"/>
</dbReference>
<evidence type="ECO:0000256" key="28">
    <source>
        <dbReference type="ARBA" id="ARBA00048289"/>
    </source>
</evidence>
<evidence type="ECO:0000256" key="19">
    <source>
        <dbReference type="ARBA" id="ARBA00047451"/>
    </source>
</evidence>
<evidence type="ECO:0000256" key="42">
    <source>
        <dbReference type="ARBA" id="ARBA00049449"/>
    </source>
</evidence>
<dbReference type="InterPro" id="IPR001031">
    <property type="entry name" value="Thioesterase"/>
</dbReference>
<dbReference type="PROSITE" id="PS52019">
    <property type="entry name" value="PKS_MFAS_DH"/>
    <property type="match status" value="1"/>
</dbReference>
<evidence type="ECO:0000256" key="11">
    <source>
        <dbReference type="ARBA" id="ARBA00023399"/>
    </source>
</evidence>
<comment type="catalytic activity">
    <reaction evidence="18">
        <text>3-oxodecanoyl-[ACP] + NADPH + H(+) = (3R)-hydroxydecanoyl-[ACP] + NADP(+)</text>
        <dbReference type="Rhea" id="RHEA:41856"/>
        <dbReference type="Rhea" id="RHEA-COMP:9637"/>
        <dbReference type="Rhea" id="RHEA-COMP:9638"/>
        <dbReference type="ChEBI" id="CHEBI:15378"/>
        <dbReference type="ChEBI" id="CHEBI:57783"/>
        <dbReference type="ChEBI" id="CHEBI:58349"/>
        <dbReference type="ChEBI" id="CHEBI:78464"/>
        <dbReference type="ChEBI" id="CHEBI:78466"/>
    </reaction>
    <physiologicalReaction direction="left-to-right" evidence="18">
        <dbReference type="Rhea" id="RHEA:41857"/>
    </physiologicalReaction>
</comment>
<evidence type="ECO:0000256" key="31">
    <source>
        <dbReference type="ARBA" id="ARBA00048571"/>
    </source>
</evidence>
<dbReference type="Pfam" id="PF00698">
    <property type="entry name" value="Acyl_transf_1"/>
    <property type="match status" value="1"/>
</dbReference>
<evidence type="ECO:0000256" key="5">
    <source>
        <dbReference type="ARBA" id="ARBA00023332"/>
    </source>
</evidence>
<evidence type="ECO:0000256" key="7">
    <source>
        <dbReference type="ARBA" id="ARBA00023373"/>
    </source>
</evidence>
<dbReference type="SMART" id="SM00825">
    <property type="entry name" value="PKS_KS"/>
    <property type="match status" value="1"/>
</dbReference>
<dbReference type="InterPro" id="IPR049900">
    <property type="entry name" value="PKS_mFAS_DH"/>
</dbReference>
<comment type="catalytic activity">
    <reaction evidence="25">
        <text>acetyl-[ACP] + malonyl-[ACP] + H(+) = 3-oxobutanoyl-[ACP] + holo-[ACP] + CO2</text>
        <dbReference type="Rhea" id="RHEA:41800"/>
        <dbReference type="Rhea" id="RHEA-COMP:9621"/>
        <dbReference type="Rhea" id="RHEA-COMP:9623"/>
        <dbReference type="Rhea" id="RHEA-COMP:9625"/>
        <dbReference type="Rhea" id="RHEA-COMP:9685"/>
        <dbReference type="ChEBI" id="CHEBI:15378"/>
        <dbReference type="ChEBI" id="CHEBI:16526"/>
        <dbReference type="ChEBI" id="CHEBI:64479"/>
        <dbReference type="ChEBI" id="CHEBI:78446"/>
        <dbReference type="ChEBI" id="CHEBI:78449"/>
        <dbReference type="ChEBI" id="CHEBI:78450"/>
    </reaction>
    <physiologicalReaction direction="left-to-right" evidence="25">
        <dbReference type="Rhea" id="RHEA:41801"/>
    </physiologicalReaction>
</comment>
<comment type="catalytic activity">
    <reaction evidence="11">
        <text>(3R)-hydroxyoctadecanoyl-[ACP] = (2E)-octadecenoyl-[ACP] + H2O</text>
        <dbReference type="Rhea" id="RHEA:41924"/>
        <dbReference type="Rhea" id="RHEA-COMP:9654"/>
        <dbReference type="Rhea" id="RHEA-COMP:9655"/>
        <dbReference type="ChEBI" id="CHEBI:15377"/>
        <dbReference type="ChEBI" id="CHEBI:78488"/>
        <dbReference type="ChEBI" id="CHEBI:78489"/>
    </reaction>
    <physiologicalReaction direction="left-to-right" evidence="11">
        <dbReference type="Rhea" id="RHEA:41925"/>
    </physiologicalReaction>
</comment>
<dbReference type="InterPro" id="IPR029058">
    <property type="entry name" value="AB_hydrolase_fold"/>
</dbReference>
<comment type="catalytic activity">
    <reaction evidence="33">
        <text>holo-[ACP] + acetyl-CoA = acetyl-[ACP] + CoA</text>
        <dbReference type="Rhea" id="RHEA:41788"/>
        <dbReference type="Rhea" id="RHEA-COMP:9621"/>
        <dbReference type="Rhea" id="RHEA-COMP:9685"/>
        <dbReference type="ChEBI" id="CHEBI:57287"/>
        <dbReference type="ChEBI" id="CHEBI:57288"/>
        <dbReference type="ChEBI" id="CHEBI:64479"/>
        <dbReference type="ChEBI" id="CHEBI:78446"/>
        <dbReference type="EC" id="2.3.1.38"/>
    </reaction>
    <physiologicalReaction direction="left-to-right" evidence="33">
        <dbReference type="Rhea" id="RHEA:41789"/>
    </physiologicalReaction>
</comment>
<evidence type="ECO:0000256" key="22">
    <source>
        <dbReference type="ARBA" id="ARBA00047810"/>
    </source>
</evidence>
<dbReference type="SMART" id="SM00827">
    <property type="entry name" value="PKS_AT"/>
    <property type="match status" value="1"/>
</dbReference>
<dbReference type="InterPro" id="IPR016036">
    <property type="entry name" value="Malonyl_transacylase_ACP-bd"/>
</dbReference>
<evidence type="ECO:0000256" key="37">
    <source>
        <dbReference type="ARBA" id="ARBA00049109"/>
    </source>
</evidence>
<evidence type="ECO:0000256" key="14">
    <source>
        <dbReference type="ARBA" id="ARBA00023442"/>
    </source>
</evidence>
<evidence type="ECO:0000256" key="39">
    <source>
        <dbReference type="ARBA" id="ARBA00049263"/>
    </source>
</evidence>
<comment type="catalytic activity">
    <reaction evidence="27">
        <text>(2E)-dodecenoyl-[ACP] + NADPH + H(+) = dodecanoyl-[ACP] + NADP(+)</text>
        <dbReference type="Rhea" id="RHEA:41880"/>
        <dbReference type="Rhea" id="RHEA-COMP:9643"/>
        <dbReference type="Rhea" id="RHEA-COMP:9644"/>
        <dbReference type="ChEBI" id="CHEBI:15378"/>
        <dbReference type="ChEBI" id="CHEBI:57783"/>
        <dbReference type="ChEBI" id="CHEBI:58349"/>
        <dbReference type="ChEBI" id="CHEBI:65264"/>
        <dbReference type="ChEBI" id="CHEBI:78472"/>
    </reaction>
    <physiologicalReaction direction="left-to-right" evidence="27">
        <dbReference type="Rhea" id="RHEA:41881"/>
    </physiologicalReaction>
</comment>
<comment type="catalytic activity">
    <reaction evidence="16">
        <text>hexanoyl-[ACP] + malonyl-[ACP] + H(+) = 3-oxooctanoyl-[ACP] + holo-[ACP] + CO2</text>
        <dbReference type="Rhea" id="RHEA:41836"/>
        <dbReference type="Rhea" id="RHEA-COMP:9623"/>
        <dbReference type="Rhea" id="RHEA-COMP:9632"/>
        <dbReference type="Rhea" id="RHEA-COMP:9633"/>
        <dbReference type="Rhea" id="RHEA-COMP:9685"/>
        <dbReference type="ChEBI" id="CHEBI:15378"/>
        <dbReference type="ChEBI" id="CHEBI:16526"/>
        <dbReference type="ChEBI" id="CHEBI:64479"/>
        <dbReference type="ChEBI" id="CHEBI:78449"/>
        <dbReference type="ChEBI" id="CHEBI:78459"/>
        <dbReference type="ChEBI" id="CHEBI:78460"/>
    </reaction>
    <physiologicalReaction direction="left-to-right" evidence="16">
        <dbReference type="Rhea" id="RHEA:41837"/>
    </physiologicalReaction>
</comment>
<dbReference type="InterPro" id="IPR050091">
    <property type="entry name" value="PKS_NRPS_Biosynth_Enz"/>
</dbReference>
<proteinExistence type="predicted"/>
<comment type="caution">
    <text evidence="45">Lacks conserved residue(s) required for the propagation of feature annotation.</text>
</comment>
<dbReference type="GO" id="GO:0006633">
    <property type="term" value="P:fatty acid biosynthetic process"/>
    <property type="evidence" value="ECO:0007669"/>
    <property type="project" value="UniProtKB-UniPathway"/>
</dbReference>
<dbReference type="UniPathway" id="UPA00094"/>
<evidence type="ECO:0000256" key="33">
    <source>
        <dbReference type="ARBA" id="ARBA00048691"/>
    </source>
</evidence>
<comment type="catalytic activity">
    <reaction evidence="5">
        <text>(3R)-hydroxyoctanoyl-[ACP] = (2E)-octenoyl-[ACP] + H2O</text>
        <dbReference type="Rhea" id="RHEA:41844"/>
        <dbReference type="Rhea" id="RHEA-COMP:9634"/>
        <dbReference type="Rhea" id="RHEA-COMP:9635"/>
        <dbReference type="ChEBI" id="CHEBI:15377"/>
        <dbReference type="ChEBI" id="CHEBI:78461"/>
        <dbReference type="ChEBI" id="CHEBI:78462"/>
    </reaction>
    <physiologicalReaction direction="left-to-right" evidence="5">
        <dbReference type="Rhea" id="RHEA:41845"/>
    </physiologicalReaction>
</comment>
<dbReference type="PANTHER" id="PTHR43775">
    <property type="entry name" value="FATTY ACID SYNTHASE"/>
    <property type="match status" value="1"/>
</dbReference>
<comment type="catalytic activity">
    <reaction evidence="36">
        <text>(2E)-octadecenoyl-[ACP] + NADPH + H(+) = octadecanoyl-[ACP] + NADP(+)</text>
        <dbReference type="Rhea" id="RHEA:41928"/>
        <dbReference type="Rhea" id="RHEA-COMP:9655"/>
        <dbReference type="Rhea" id="RHEA-COMP:9656"/>
        <dbReference type="ChEBI" id="CHEBI:15378"/>
        <dbReference type="ChEBI" id="CHEBI:57783"/>
        <dbReference type="ChEBI" id="CHEBI:58349"/>
        <dbReference type="ChEBI" id="CHEBI:78489"/>
        <dbReference type="ChEBI" id="CHEBI:78495"/>
    </reaction>
    <physiologicalReaction direction="left-to-right" evidence="36">
        <dbReference type="Rhea" id="RHEA:41929"/>
    </physiologicalReaction>
</comment>
<dbReference type="SUPFAM" id="SSF52151">
    <property type="entry name" value="FabD/lysophospholipase-like"/>
    <property type="match status" value="1"/>
</dbReference>
<evidence type="ECO:0000256" key="9">
    <source>
        <dbReference type="ARBA" id="ARBA00023394"/>
    </source>
</evidence>
<comment type="catalytic activity">
    <reaction evidence="23">
        <text>(2E)-hexenoyl-[ACP] + NADPH + H(+) = hexanoyl-[ACP] + NADP(+)</text>
        <dbReference type="Rhea" id="RHEA:41832"/>
        <dbReference type="Rhea" id="RHEA-COMP:9631"/>
        <dbReference type="Rhea" id="RHEA-COMP:9632"/>
        <dbReference type="ChEBI" id="CHEBI:15378"/>
        <dbReference type="ChEBI" id="CHEBI:57783"/>
        <dbReference type="ChEBI" id="CHEBI:58349"/>
        <dbReference type="ChEBI" id="CHEBI:78458"/>
        <dbReference type="ChEBI" id="CHEBI:78459"/>
    </reaction>
    <physiologicalReaction direction="left-to-right" evidence="23">
        <dbReference type="Rhea" id="RHEA:41833"/>
    </physiologicalReaction>
</comment>
<dbReference type="Pfam" id="PF16197">
    <property type="entry name" value="KAsynt_C_assoc"/>
    <property type="match status" value="1"/>
</dbReference>
<evidence type="ECO:0000256" key="32">
    <source>
        <dbReference type="ARBA" id="ARBA00048650"/>
    </source>
</evidence>
<evidence type="ECO:0000256" key="8">
    <source>
        <dbReference type="ARBA" id="ARBA00023388"/>
    </source>
</evidence>
<dbReference type="GO" id="GO:0004316">
    <property type="term" value="F:3-oxoacyl-[acyl-carrier-protein] reductase (NADPH) activity"/>
    <property type="evidence" value="ECO:0007669"/>
    <property type="project" value="UniProtKB-EC"/>
</dbReference>
<dbReference type="SMART" id="SM00829">
    <property type="entry name" value="PKS_ER"/>
    <property type="match status" value="1"/>
</dbReference>
<dbReference type="InterPro" id="IPR042104">
    <property type="entry name" value="PKS_dehydratase_sf"/>
</dbReference>
<gene>
    <name evidence="48" type="ORF">Cfor_05296</name>
</gene>
<comment type="catalytic activity">
    <reaction evidence="9">
        <text>a (3R)-hydroxyacyl-[ACP] = a (2E)-enoyl-[ACP] + H2O</text>
        <dbReference type="Rhea" id="RHEA:13097"/>
        <dbReference type="Rhea" id="RHEA-COMP:9925"/>
        <dbReference type="Rhea" id="RHEA-COMP:9945"/>
        <dbReference type="ChEBI" id="CHEBI:15377"/>
        <dbReference type="ChEBI" id="CHEBI:78784"/>
        <dbReference type="ChEBI" id="CHEBI:78827"/>
        <dbReference type="EC" id="4.2.1.59"/>
    </reaction>
    <physiologicalReaction direction="left-to-right" evidence="9">
        <dbReference type="Rhea" id="RHEA:13098"/>
    </physiologicalReaction>
</comment>
<evidence type="ECO:0000256" key="38">
    <source>
        <dbReference type="ARBA" id="ARBA00049171"/>
    </source>
</evidence>
<dbReference type="InterPro" id="IPR020843">
    <property type="entry name" value="ER"/>
</dbReference>
<dbReference type="GO" id="GO:0019171">
    <property type="term" value="F:(3R)-hydroxyacyl-[acyl-carrier-protein] dehydratase activity"/>
    <property type="evidence" value="ECO:0007669"/>
    <property type="project" value="UniProtKB-EC"/>
</dbReference>
<evidence type="ECO:0000256" key="40">
    <source>
        <dbReference type="ARBA" id="ARBA00049414"/>
    </source>
</evidence>
<sequence>DGYARSDGVAVMLLQKAKFAKRIYAKIVHSAVEICGDRMTPLISPMREPFIKLLEQFYETCGVDPTTVQFLEADGSGIKAWDEEELNAVDKVFLHNRKSPLLIGSIKSNLGHANAASTFFSIAKVLIAMQTGHIPPNIHYKQPSPNIPALIDNRLKVVTEATPWNCELAAVNAIGMTGMYGHLLLKSCDYDIQKDKHGDRIPRLVVFSGRTHEGMENLLCKLESMPLDVEYIRLMHDIHSSPISNHMFRGYTILPVGEKSFHDIRHVDSTKRPIWFVFSGMGSQWSGMGRDLLKLPVCAATIEKCHDILKDKGLDLKHIITTDDASVFDTILHSFVGIAAIQLALVDALTAMGIVPDGMIGHSVGELGCAYADGCFTLEEMLLAAYYRGIASMESNLITGYMAAIGLGYDQVKDMLPPDIDVACHNSQQSSTISGPVDSVKKFVAHLKGKGVFARVVNVANIAYHSRYIQPAAPLLLKYLKKVIQNPKLRSGRWICSSVPEEQWDSPLVRCCSAEYHTNNLLGAVLFEEASRHIPKNAIVIEVAPHGLLQAILRRSLSRECTNIALTQRAHPQALHFLLSAIGKIYMAGPVPQVSNLYPAVRFPVSRGTPSISPLVSWEHTENWHILDDVTVVNTTSGEDDVTVSLSHVEDRAYAGHVIDGRILFPTFAYLKIVRNTLAVVQGRSYNNLPVMFENVRILKPLEIPEKGTLHLYVMLQRASGEFEICKERTLFASGRVTVPKNIREEYVRNFPTPDGGGNLSLAGEEVYEELEQRGYQYRGLFRGILEAKLMKQGCIAKVQLSDNWVAFGETLLQLVMLQSAECNQRLHLPVAIEKIIINPLEHQDKTQELEAVFHCSLGVVHCGGFEVHNMKTTPLELSSDCQLNFKLQTVKFLRYINPAVQNIRHFVEMCLQLAMGNCQWPSRNTSMTVIELTNHHNLETLTPHLKTLLPYYIQADLKTVPAGDLRYISAEERSSCCLVVVTSKNTLREGLALLQYGFLLFSMGEKEVWCTDSSLVTVAEYCCMGRKFILLRKSYALNKETVNVLCPTGDASSWLEQLRRTGPCKRLYLVAEINSDGIGILPAFVKQLVADPELSHVRCLFLSDKTAPKFCLNGSLYRRQLSQDLVISVYHNGAWGGFHSISQNCASTVGTQTLDSHLLSLQCVEDVEVQYLGLSAKNTDLEDSDQMDTHADLVEFSGSSTHGHRVMGVACLSGQYPTKLHHLMWYVPHSWNLKQAATVPLAYSMAYYSLVLAARMKKEQRVMIHAGWSCTGQAAINLALDYNCTVFTTFANQEQRTFIKSRFPQLLDSNILNLEDFDISLRMKTKGEGCHVILNTLSGPDMCRTMHCLARYGHCIQLVQADITRNKSIEPCQMSIILARCCSDLLRLLTPRHSIASGKAEQCVDVTEWLVLRGASYVVIALYSKSVSNQVTRRIGLLRSYHNAHIVLLSTPAATTATSATNLLLEATSAIGESLAAIFILPVEPTGHENGVTGSTVSHLDGASRGIKTLRYFVCLLSEGSWGTCEMRHHEGLPALAVYWSDSKRKGFNLRHSLQVLDMLLTGENDDVVVVVTEEKCPGSESKDVTVSASDSFLPASLEELAALGEDLATYSTCCFEELPSLSPGKSFVKEVPSVFLIPGLQGPPADVLKLLARQIMFPVLCAKLPYTGFSLSATANMLVKHIQESQREGPYNLVGVSCGGVLTLELARMLEAEGAKTRVVLLDGALETIHSKLELLNNGAKLDTNLLCRLLQIKSMKVHEELLQLPDWSSRLSRALSELPHKMHNKENHIVTALTAIIDCISCILRYQPTGTLLCGEVTLVRPAGEMEHSCGLTE</sequence>
<evidence type="ECO:0000256" key="35">
    <source>
        <dbReference type="ARBA" id="ARBA00048935"/>
    </source>
</evidence>
<dbReference type="InterPro" id="IPR014043">
    <property type="entry name" value="Acyl_transferase_dom"/>
</dbReference>
<evidence type="ECO:0000256" key="25">
    <source>
        <dbReference type="ARBA" id="ARBA00047961"/>
    </source>
</evidence>
<comment type="catalytic activity">
    <reaction evidence="15">
        <text>3-oxooctadecanoyl-[ACP] + NADPH + H(+) = (3R)-hydroxyoctadecanoyl-[ACP] + NADP(+)</text>
        <dbReference type="Rhea" id="RHEA:41920"/>
        <dbReference type="Rhea" id="RHEA-COMP:9653"/>
        <dbReference type="Rhea" id="RHEA-COMP:9654"/>
        <dbReference type="ChEBI" id="CHEBI:15378"/>
        <dbReference type="ChEBI" id="CHEBI:57783"/>
        <dbReference type="ChEBI" id="CHEBI:58349"/>
        <dbReference type="ChEBI" id="CHEBI:78487"/>
        <dbReference type="ChEBI" id="CHEBI:78488"/>
    </reaction>
    <physiologicalReaction direction="left-to-right" evidence="15">
        <dbReference type="Rhea" id="RHEA:41921"/>
    </physiologicalReaction>
</comment>
<dbReference type="CDD" id="cd05195">
    <property type="entry name" value="enoyl_red"/>
    <property type="match status" value="1"/>
</dbReference>
<comment type="catalytic activity">
    <reaction evidence="24">
        <text>3-oxobutanoyl-[ACP] + NADPH + H(+) = (3R)-hydroxybutanoyl-[ACP] + NADP(+)</text>
        <dbReference type="Rhea" id="RHEA:41804"/>
        <dbReference type="Rhea" id="RHEA-COMP:9625"/>
        <dbReference type="Rhea" id="RHEA-COMP:9626"/>
        <dbReference type="ChEBI" id="CHEBI:15378"/>
        <dbReference type="ChEBI" id="CHEBI:57783"/>
        <dbReference type="ChEBI" id="CHEBI:58349"/>
        <dbReference type="ChEBI" id="CHEBI:78450"/>
        <dbReference type="ChEBI" id="CHEBI:78451"/>
    </reaction>
    <physiologicalReaction direction="left-to-right" evidence="24">
        <dbReference type="Rhea" id="RHEA:41805"/>
    </physiologicalReaction>
</comment>
<comment type="catalytic activity">
    <reaction evidence="21">
        <text>dodecanoyl-[ACP] + malonyl-[ACP] + H(+) = 3-oxotetradecanoyl-[ACP] + holo-[ACP] + CO2</text>
        <dbReference type="Rhea" id="RHEA:41884"/>
        <dbReference type="Rhea" id="RHEA-COMP:9623"/>
        <dbReference type="Rhea" id="RHEA-COMP:9644"/>
        <dbReference type="Rhea" id="RHEA-COMP:9645"/>
        <dbReference type="Rhea" id="RHEA-COMP:9685"/>
        <dbReference type="ChEBI" id="CHEBI:15378"/>
        <dbReference type="ChEBI" id="CHEBI:16526"/>
        <dbReference type="ChEBI" id="CHEBI:64479"/>
        <dbReference type="ChEBI" id="CHEBI:65264"/>
        <dbReference type="ChEBI" id="CHEBI:78449"/>
        <dbReference type="ChEBI" id="CHEBI:78473"/>
    </reaction>
    <physiologicalReaction direction="left-to-right" evidence="21">
        <dbReference type="Rhea" id="RHEA:41885"/>
    </physiologicalReaction>
</comment>
<name>A0A6L2PG48_COPFO</name>
<comment type="caution">
    <text evidence="48">The sequence shown here is derived from an EMBL/GenBank/DDBJ whole genome shotgun (WGS) entry which is preliminary data.</text>
</comment>
<evidence type="ECO:0000256" key="10">
    <source>
        <dbReference type="ARBA" id="ARBA00023398"/>
    </source>
</evidence>
<comment type="catalytic activity">
    <reaction evidence="17">
        <text>a (3R)-hydroxyacyl-[ACP] + NADP(+) = a 3-oxoacyl-[ACP] + NADPH + H(+)</text>
        <dbReference type="Rhea" id="RHEA:17397"/>
        <dbReference type="Rhea" id="RHEA-COMP:9916"/>
        <dbReference type="Rhea" id="RHEA-COMP:9945"/>
        <dbReference type="ChEBI" id="CHEBI:15378"/>
        <dbReference type="ChEBI" id="CHEBI:57783"/>
        <dbReference type="ChEBI" id="CHEBI:58349"/>
        <dbReference type="ChEBI" id="CHEBI:78776"/>
        <dbReference type="ChEBI" id="CHEBI:78827"/>
        <dbReference type="EC" id="1.1.1.100"/>
    </reaction>
    <physiologicalReaction direction="right-to-left" evidence="17">
        <dbReference type="Rhea" id="RHEA:17399"/>
    </physiologicalReaction>
</comment>
<evidence type="ECO:0000256" key="2">
    <source>
        <dbReference type="ARBA" id="ARBA00022799"/>
    </source>
</evidence>
<dbReference type="GO" id="GO:0016297">
    <property type="term" value="F:fatty acyl-[ACP] hydrolase activity"/>
    <property type="evidence" value="ECO:0007669"/>
    <property type="project" value="UniProtKB-EC"/>
</dbReference>
<comment type="catalytic activity">
    <reaction evidence="7">
        <text>(3R)-hydroxyhexanoyl-[ACP] = (2E)-hexenoyl-[ACP] + H2O</text>
        <dbReference type="Rhea" id="RHEA:41828"/>
        <dbReference type="Rhea" id="RHEA-COMP:9630"/>
        <dbReference type="Rhea" id="RHEA-COMP:9631"/>
        <dbReference type="ChEBI" id="CHEBI:15377"/>
        <dbReference type="ChEBI" id="CHEBI:78457"/>
        <dbReference type="ChEBI" id="CHEBI:78458"/>
    </reaction>
    <physiologicalReaction direction="left-to-right" evidence="7">
        <dbReference type="Rhea" id="RHEA:41829"/>
    </physiologicalReaction>
</comment>
<comment type="catalytic activity">
    <reaction evidence="32">
        <text>a 2,3-saturated acyl-[ACP] + NADP(+) = a (2E)-enoyl-[ACP] + NADPH + H(+)</text>
        <dbReference type="Rhea" id="RHEA:22564"/>
        <dbReference type="Rhea" id="RHEA-COMP:9925"/>
        <dbReference type="Rhea" id="RHEA-COMP:9926"/>
        <dbReference type="ChEBI" id="CHEBI:15378"/>
        <dbReference type="ChEBI" id="CHEBI:57783"/>
        <dbReference type="ChEBI" id="CHEBI:58349"/>
        <dbReference type="ChEBI" id="CHEBI:78784"/>
        <dbReference type="ChEBI" id="CHEBI:78785"/>
        <dbReference type="EC" id="1.3.1.39"/>
    </reaction>
    <physiologicalReaction direction="right-to-left" evidence="32">
        <dbReference type="Rhea" id="RHEA:22566"/>
    </physiologicalReaction>
</comment>
<evidence type="ECO:0000256" key="20">
    <source>
        <dbReference type="ARBA" id="ARBA00047500"/>
    </source>
</evidence>
<comment type="catalytic activity">
    <reaction evidence="29">
        <text>(2E)-octenoyl-[ACP] + NADPH + H(+) = octanoyl-[ACP] + NADP(+)</text>
        <dbReference type="Rhea" id="RHEA:41848"/>
        <dbReference type="Rhea" id="RHEA-COMP:9635"/>
        <dbReference type="Rhea" id="RHEA-COMP:9636"/>
        <dbReference type="ChEBI" id="CHEBI:15378"/>
        <dbReference type="ChEBI" id="CHEBI:57783"/>
        <dbReference type="ChEBI" id="CHEBI:58349"/>
        <dbReference type="ChEBI" id="CHEBI:78462"/>
        <dbReference type="ChEBI" id="CHEBI:78463"/>
    </reaction>
    <physiologicalReaction direction="left-to-right" evidence="29">
        <dbReference type="Rhea" id="RHEA:41849"/>
    </physiologicalReaction>
</comment>
<evidence type="ECO:0000256" key="34">
    <source>
        <dbReference type="ARBA" id="ARBA00048704"/>
    </source>
</evidence>
<accession>A0A6L2PG48</accession>
<comment type="catalytic activity">
    <reaction evidence="22">
        <text>(2E)-hexadecenoyl-[ACP] + NADPH + H(+) = hexadecanoyl-[ACP] + NADP(+)</text>
        <dbReference type="Rhea" id="RHEA:41912"/>
        <dbReference type="Rhea" id="RHEA-COMP:9651"/>
        <dbReference type="Rhea" id="RHEA-COMP:9652"/>
        <dbReference type="ChEBI" id="CHEBI:15378"/>
        <dbReference type="ChEBI" id="CHEBI:57783"/>
        <dbReference type="ChEBI" id="CHEBI:58349"/>
        <dbReference type="ChEBI" id="CHEBI:78481"/>
        <dbReference type="ChEBI" id="CHEBI:78483"/>
    </reaction>
    <physiologicalReaction direction="left-to-right" evidence="22">
        <dbReference type="Rhea" id="RHEA:41913"/>
    </physiologicalReaction>
</comment>
<comment type="catalytic activity">
    <reaction evidence="19">
        <text>tetradecanoyl-[ACP] + malonyl-[ACP] + H(+) = 3-oxohexadecanoyl-[ACP] + holo-[ACP] + CO2</text>
        <dbReference type="Rhea" id="RHEA:41900"/>
        <dbReference type="Rhea" id="RHEA-COMP:9623"/>
        <dbReference type="Rhea" id="RHEA-COMP:9648"/>
        <dbReference type="Rhea" id="RHEA-COMP:9649"/>
        <dbReference type="Rhea" id="RHEA-COMP:9685"/>
        <dbReference type="ChEBI" id="CHEBI:15378"/>
        <dbReference type="ChEBI" id="CHEBI:16526"/>
        <dbReference type="ChEBI" id="CHEBI:64479"/>
        <dbReference type="ChEBI" id="CHEBI:78449"/>
        <dbReference type="ChEBI" id="CHEBI:78477"/>
        <dbReference type="ChEBI" id="CHEBI:78478"/>
    </reaction>
    <physiologicalReaction direction="left-to-right" evidence="19">
        <dbReference type="Rhea" id="RHEA:41901"/>
    </physiologicalReaction>
</comment>
<comment type="catalytic activity">
    <reaction evidence="38">
        <text>(2E)-tetradecenoyl-[ACP] + NADPH + H(+) = tetradecanoyl-[ACP] + NADP(+)</text>
        <dbReference type="Rhea" id="RHEA:41896"/>
        <dbReference type="Rhea" id="RHEA-COMP:9647"/>
        <dbReference type="Rhea" id="RHEA-COMP:9648"/>
        <dbReference type="ChEBI" id="CHEBI:15378"/>
        <dbReference type="ChEBI" id="CHEBI:57783"/>
        <dbReference type="ChEBI" id="CHEBI:58349"/>
        <dbReference type="ChEBI" id="CHEBI:78475"/>
        <dbReference type="ChEBI" id="CHEBI:78477"/>
    </reaction>
    <physiologicalReaction direction="left-to-right" evidence="38">
        <dbReference type="Rhea" id="RHEA:41897"/>
    </physiologicalReaction>
</comment>
<evidence type="ECO:0000256" key="6">
    <source>
        <dbReference type="ARBA" id="ARBA00023351"/>
    </source>
</evidence>
<dbReference type="EMBL" id="BLKM01000154">
    <property type="protein sequence ID" value="GFG29565.1"/>
    <property type="molecule type" value="Genomic_DNA"/>
</dbReference>
<dbReference type="SMART" id="SM00826">
    <property type="entry name" value="PKS_DH"/>
    <property type="match status" value="1"/>
</dbReference>
<evidence type="ECO:0000256" key="45">
    <source>
        <dbReference type="PROSITE-ProRule" id="PRU01363"/>
    </source>
</evidence>
<dbReference type="InterPro" id="IPR016039">
    <property type="entry name" value="Thiolase-like"/>
</dbReference>
<comment type="catalytic activity">
    <reaction evidence="42">
        <text>butanoyl-[ACP] + malonyl-[ACP] + H(+) = 3-oxohexanoyl-[ACP] + holo-[ACP] + CO2</text>
        <dbReference type="Rhea" id="RHEA:41820"/>
        <dbReference type="Rhea" id="RHEA-COMP:9623"/>
        <dbReference type="Rhea" id="RHEA-COMP:9628"/>
        <dbReference type="Rhea" id="RHEA-COMP:9629"/>
        <dbReference type="Rhea" id="RHEA-COMP:9685"/>
        <dbReference type="ChEBI" id="CHEBI:15378"/>
        <dbReference type="ChEBI" id="CHEBI:16526"/>
        <dbReference type="ChEBI" id="CHEBI:64479"/>
        <dbReference type="ChEBI" id="CHEBI:78449"/>
        <dbReference type="ChEBI" id="CHEBI:78454"/>
        <dbReference type="ChEBI" id="CHEBI:78456"/>
    </reaction>
    <physiologicalReaction direction="left-to-right" evidence="42">
        <dbReference type="Rhea" id="RHEA:41821"/>
    </physiologicalReaction>
</comment>
<feature type="domain" description="Ketosynthase family 3 (KS3)" evidence="46">
    <location>
        <begin position="1"/>
        <end position="187"/>
    </location>
</feature>
<feature type="non-terminal residue" evidence="48">
    <location>
        <position position="1"/>
    </location>
</feature>
<dbReference type="InterPro" id="IPR049391">
    <property type="entry name" value="FAS_pseudo-KR"/>
</dbReference>
<dbReference type="PROSITE" id="PS52004">
    <property type="entry name" value="KS3_2"/>
    <property type="match status" value="1"/>
</dbReference>
<feature type="region of interest" description="N-terminal hotdog fold" evidence="45">
    <location>
        <begin position="625"/>
        <end position="744"/>
    </location>
</feature>
<evidence type="ECO:0000259" key="47">
    <source>
        <dbReference type="PROSITE" id="PS52019"/>
    </source>
</evidence>
<comment type="catalytic activity">
    <reaction evidence="39">
        <text>3-oxododecanoyl-[ACP] + NADPH + H(+) = (3R)-hydroxydodecanoyl-[ACP] + NADP(+)</text>
        <dbReference type="Rhea" id="RHEA:41872"/>
        <dbReference type="Rhea" id="RHEA-COMP:9641"/>
        <dbReference type="Rhea" id="RHEA-COMP:9642"/>
        <dbReference type="ChEBI" id="CHEBI:15378"/>
        <dbReference type="ChEBI" id="CHEBI:57783"/>
        <dbReference type="ChEBI" id="CHEBI:58349"/>
        <dbReference type="ChEBI" id="CHEBI:78469"/>
        <dbReference type="ChEBI" id="CHEBI:78470"/>
    </reaction>
    <physiologicalReaction direction="left-to-right" evidence="39">
        <dbReference type="Rhea" id="RHEA:41873"/>
    </physiologicalReaction>
</comment>
<comment type="catalytic activity">
    <reaction evidence="35">
        <text>3-oxotetradecanoyl-[ACP] + NADPH + H(+) = (3R)-hydroxytetradecanoyl-[ACP] + NADP(+)</text>
        <dbReference type="Rhea" id="RHEA:41888"/>
        <dbReference type="Rhea" id="RHEA-COMP:9645"/>
        <dbReference type="Rhea" id="RHEA-COMP:9646"/>
        <dbReference type="ChEBI" id="CHEBI:15378"/>
        <dbReference type="ChEBI" id="CHEBI:57783"/>
        <dbReference type="ChEBI" id="CHEBI:58349"/>
        <dbReference type="ChEBI" id="CHEBI:78473"/>
        <dbReference type="ChEBI" id="CHEBI:78474"/>
    </reaction>
    <physiologicalReaction direction="left-to-right" evidence="35">
        <dbReference type="Rhea" id="RHEA:41889"/>
    </physiologicalReaction>
</comment>
<dbReference type="PANTHER" id="PTHR43775:SF23">
    <property type="entry name" value="FATTY ACID SYNTHASE 3"/>
    <property type="match status" value="1"/>
</dbReference>
<keyword evidence="49" id="KW-1185">Reference proteome</keyword>
<dbReference type="Gene3D" id="3.40.47.10">
    <property type="match status" value="1"/>
</dbReference>
<evidence type="ECO:0000256" key="12">
    <source>
        <dbReference type="ARBA" id="ARBA00023401"/>
    </source>
</evidence>
<evidence type="ECO:0000313" key="49">
    <source>
        <dbReference type="Proteomes" id="UP000502823"/>
    </source>
</evidence>
<dbReference type="Pfam" id="PF21089">
    <property type="entry name" value="PKS_DH_N"/>
    <property type="match status" value="1"/>
</dbReference>
<evidence type="ECO:0000256" key="41">
    <source>
        <dbReference type="ARBA" id="ARBA00049422"/>
    </source>
</evidence>
<comment type="catalytic activity">
    <reaction evidence="40">
        <text>3-oxohexadecanoyl-[ACP] + NADPH + H(+) = (3R)-hydroxyhexadecanoyl-[ACP] + NADP(+)</text>
        <dbReference type="Rhea" id="RHEA:41904"/>
        <dbReference type="Rhea" id="RHEA-COMP:9649"/>
        <dbReference type="Rhea" id="RHEA-COMP:9650"/>
        <dbReference type="ChEBI" id="CHEBI:15378"/>
        <dbReference type="ChEBI" id="CHEBI:57783"/>
        <dbReference type="ChEBI" id="CHEBI:58349"/>
        <dbReference type="ChEBI" id="CHEBI:78478"/>
        <dbReference type="ChEBI" id="CHEBI:78480"/>
    </reaction>
    <physiologicalReaction direction="left-to-right" evidence="40">
        <dbReference type="Rhea" id="RHEA:41905"/>
    </physiologicalReaction>
</comment>
<comment type="catalytic activity">
    <reaction evidence="13">
        <text>(3R)-hydroxybutanoyl-[ACP] = (2E)-butenoyl-[ACP] + H2O</text>
        <dbReference type="Rhea" id="RHEA:41808"/>
        <dbReference type="Rhea" id="RHEA-COMP:9626"/>
        <dbReference type="Rhea" id="RHEA-COMP:9627"/>
        <dbReference type="ChEBI" id="CHEBI:15377"/>
        <dbReference type="ChEBI" id="CHEBI:78451"/>
        <dbReference type="ChEBI" id="CHEBI:78453"/>
    </reaction>
    <physiologicalReaction direction="left-to-right" evidence="13">
        <dbReference type="Rhea" id="RHEA:41809"/>
    </physiologicalReaction>
</comment>
<keyword evidence="2" id="KW-0702">S-nitrosylation</keyword>
<feature type="region of interest" description="C-terminal hotdog fold" evidence="45">
    <location>
        <begin position="758"/>
        <end position="902"/>
    </location>
</feature>
<keyword evidence="4" id="KW-0007">Acetylation</keyword>
<feature type="non-terminal residue" evidence="48">
    <location>
        <position position="1837"/>
    </location>
</feature>
<evidence type="ECO:0000256" key="27">
    <source>
        <dbReference type="ARBA" id="ARBA00048281"/>
    </source>
</evidence>
<evidence type="ECO:0000256" key="4">
    <source>
        <dbReference type="ARBA" id="ARBA00022990"/>
    </source>
</evidence>
<dbReference type="Gene3D" id="3.90.180.10">
    <property type="entry name" value="Medium-chain alcohol dehydrogenases, catalytic domain"/>
    <property type="match status" value="1"/>
</dbReference>
<comment type="catalytic activity">
    <reaction evidence="10">
        <text>(3R)-hydroxytetradecanoyl-[ACP] = (2E)-tetradecenoyl-[ACP] + H2O</text>
        <dbReference type="Rhea" id="RHEA:41892"/>
        <dbReference type="Rhea" id="RHEA-COMP:9646"/>
        <dbReference type="Rhea" id="RHEA-COMP:9647"/>
        <dbReference type="ChEBI" id="CHEBI:15377"/>
        <dbReference type="ChEBI" id="CHEBI:78474"/>
        <dbReference type="ChEBI" id="CHEBI:78475"/>
    </reaction>
    <physiologicalReaction direction="left-to-right" evidence="10">
        <dbReference type="Rhea" id="RHEA:41893"/>
    </physiologicalReaction>
</comment>
<dbReference type="InParanoid" id="A0A6L2PG48"/>
<dbReference type="InterPro" id="IPR020807">
    <property type="entry name" value="PKS_DH"/>
</dbReference>
<evidence type="ECO:0000256" key="26">
    <source>
        <dbReference type="ARBA" id="ARBA00048051"/>
    </source>
</evidence>
<dbReference type="Proteomes" id="UP000502823">
    <property type="component" value="Unassembled WGS sequence"/>
</dbReference>
<evidence type="ECO:0000256" key="29">
    <source>
        <dbReference type="ARBA" id="ARBA00048420"/>
    </source>
</evidence>
<dbReference type="GO" id="GO:0004313">
    <property type="term" value="F:[acyl-carrier-protein] S-acetyltransferase activity"/>
    <property type="evidence" value="ECO:0007669"/>
    <property type="project" value="UniProtKB-EC"/>
</dbReference>
<evidence type="ECO:0000256" key="18">
    <source>
        <dbReference type="ARBA" id="ARBA00047440"/>
    </source>
</evidence>
<organism evidence="48 49">
    <name type="scientific">Coptotermes formosanus</name>
    <name type="common">Formosan subterranean termite</name>
    <dbReference type="NCBI Taxonomy" id="36987"/>
    <lineage>
        <taxon>Eukaryota</taxon>
        <taxon>Metazoa</taxon>
        <taxon>Ecdysozoa</taxon>
        <taxon>Arthropoda</taxon>
        <taxon>Hexapoda</taxon>
        <taxon>Insecta</taxon>
        <taxon>Pterygota</taxon>
        <taxon>Neoptera</taxon>
        <taxon>Polyneoptera</taxon>
        <taxon>Dictyoptera</taxon>
        <taxon>Blattodea</taxon>
        <taxon>Blattoidea</taxon>
        <taxon>Termitoidae</taxon>
        <taxon>Rhinotermitidae</taxon>
        <taxon>Coptotermes</taxon>
    </lineage>
</organism>
<reference evidence="49" key="1">
    <citation type="submission" date="2020-01" db="EMBL/GenBank/DDBJ databases">
        <title>Draft genome sequence of the Termite Coptotermes fromosanus.</title>
        <authorList>
            <person name="Itakura S."/>
            <person name="Yosikawa Y."/>
            <person name="Umezawa K."/>
        </authorList>
    </citation>
    <scope>NUCLEOTIDE SEQUENCE [LARGE SCALE GENOMIC DNA]</scope>
</reference>
<comment type="catalytic activity">
    <reaction evidence="44">
        <text>octanoyl-[ACP] + malonyl-[ACP] + H(+) = 3-oxodecanoyl-[ACP] + holo-[ACP] + CO2</text>
        <dbReference type="Rhea" id="RHEA:41852"/>
        <dbReference type="Rhea" id="RHEA-COMP:9623"/>
        <dbReference type="Rhea" id="RHEA-COMP:9636"/>
        <dbReference type="Rhea" id="RHEA-COMP:9637"/>
        <dbReference type="Rhea" id="RHEA-COMP:9685"/>
        <dbReference type="ChEBI" id="CHEBI:15378"/>
        <dbReference type="ChEBI" id="CHEBI:16526"/>
        <dbReference type="ChEBI" id="CHEBI:64479"/>
        <dbReference type="ChEBI" id="CHEBI:78449"/>
        <dbReference type="ChEBI" id="CHEBI:78463"/>
        <dbReference type="ChEBI" id="CHEBI:78464"/>
    </reaction>
    <physiologicalReaction direction="left-to-right" evidence="44">
        <dbReference type="Rhea" id="RHEA:41853"/>
    </physiologicalReaction>
</comment>
<dbReference type="InterPro" id="IPR016035">
    <property type="entry name" value="Acyl_Trfase/lysoPLipase"/>
</dbReference>
<evidence type="ECO:0000256" key="43">
    <source>
        <dbReference type="ARBA" id="ARBA00049521"/>
    </source>
</evidence>
<comment type="catalytic activity">
    <reaction evidence="20">
        <text>(2E)-butenoyl-[ACP] + NADPH + H(+) = butanoyl-[ACP] + NADP(+)</text>
        <dbReference type="Rhea" id="RHEA:41812"/>
        <dbReference type="Rhea" id="RHEA-COMP:9627"/>
        <dbReference type="Rhea" id="RHEA-COMP:9628"/>
        <dbReference type="ChEBI" id="CHEBI:15378"/>
        <dbReference type="ChEBI" id="CHEBI:57783"/>
        <dbReference type="ChEBI" id="CHEBI:58349"/>
        <dbReference type="ChEBI" id="CHEBI:78453"/>
        <dbReference type="ChEBI" id="CHEBI:78454"/>
    </reaction>
    <physiologicalReaction direction="left-to-right" evidence="20">
        <dbReference type="Rhea" id="RHEA:41813"/>
    </physiologicalReaction>
</comment>
<dbReference type="InterPro" id="IPR032821">
    <property type="entry name" value="PKS_assoc"/>
</dbReference>
<dbReference type="SUPFAM" id="SSF51735">
    <property type="entry name" value="NAD(P)-binding Rossmann-fold domains"/>
    <property type="match status" value="1"/>
</dbReference>
<comment type="catalytic activity">
    <reaction evidence="41">
        <text>3-oxooctanoyl-[ACP] + NADPH + H(+) = (3R)-hydroxyoctanoyl-[ACP] + NADP(+)</text>
        <dbReference type="Rhea" id="RHEA:41840"/>
        <dbReference type="Rhea" id="RHEA-COMP:9633"/>
        <dbReference type="Rhea" id="RHEA-COMP:9634"/>
        <dbReference type="ChEBI" id="CHEBI:15378"/>
        <dbReference type="ChEBI" id="CHEBI:57783"/>
        <dbReference type="ChEBI" id="CHEBI:58349"/>
        <dbReference type="ChEBI" id="CHEBI:78460"/>
        <dbReference type="ChEBI" id="CHEBI:78461"/>
    </reaction>
    <physiologicalReaction direction="left-to-right" evidence="41">
        <dbReference type="Rhea" id="RHEA:41841"/>
    </physiologicalReaction>
</comment>
<evidence type="ECO:0000256" key="15">
    <source>
        <dbReference type="ARBA" id="ARBA00047300"/>
    </source>
</evidence>
<evidence type="ECO:0000256" key="30">
    <source>
        <dbReference type="ARBA" id="ARBA00048506"/>
    </source>
</evidence>